<gene>
    <name evidence="2" type="ORF">SAMN05216548_10185</name>
</gene>
<evidence type="ECO:0000313" key="3">
    <source>
        <dbReference type="Proteomes" id="UP000199647"/>
    </source>
</evidence>
<dbReference type="AlphaFoldDB" id="A0A1H8Z9J9"/>
<keyword evidence="2" id="KW-0808">Transferase</keyword>
<evidence type="ECO:0000259" key="1">
    <source>
        <dbReference type="Pfam" id="PF10090"/>
    </source>
</evidence>
<dbReference type="RefSeq" id="WP_092494622.1">
    <property type="nucleotide sequence ID" value="NZ_FOFG01000001.1"/>
</dbReference>
<dbReference type="InterPro" id="IPR018762">
    <property type="entry name" value="ChpT_C"/>
</dbReference>
<feature type="domain" description="Histidine phosphotransferase ChpT C-terminal" evidence="1">
    <location>
        <begin position="86"/>
        <end position="204"/>
    </location>
</feature>
<reference evidence="2 3" key="1">
    <citation type="submission" date="2016-10" db="EMBL/GenBank/DDBJ databases">
        <authorList>
            <person name="de Groot N.N."/>
        </authorList>
    </citation>
    <scope>NUCLEOTIDE SEQUENCE [LARGE SCALE GENOMIC DNA]</scope>
    <source>
        <strain evidence="2 3">A52C2</strain>
    </source>
</reference>
<dbReference type="GO" id="GO:0016740">
    <property type="term" value="F:transferase activity"/>
    <property type="evidence" value="ECO:0007669"/>
    <property type="project" value="UniProtKB-KW"/>
</dbReference>
<evidence type="ECO:0000313" key="2">
    <source>
        <dbReference type="EMBL" id="SEP61149.1"/>
    </source>
</evidence>
<dbReference type="Pfam" id="PF10090">
    <property type="entry name" value="HPTransfase"/>
    <property type="match status" value="1"/>
</dbReference>
<name>A0A1H8Z9J9_9HYPH</name>
<dbReference type="NCBIfam" id="NF046018">
    <property type="entry name" value="HisPtaseChptBrucRhz"/>
    <property type="match status" value="1"/>
</dbReference>
<keyword evidence="3" id="KW-1185">Reference proteome</keyword>
<dbReference type="InterPro" id="IPR036890">
    <property type="entry name" value="HATPase_C_sf"/>
</dbReference>
<sequence length="224" mass="23516">MTEYNIDPLDLAALVASRVCHDIISPVGAIVNGLEVLEEEHDESMRAFAMDLVQKSARQASAKLQFARLAFGASGGAGSEIDMVEAGRCSTAFFEREKANLDWRVPAGLLPKAQAKLLLNLLLIAMNSIARGGTIVVSAGQEGDVATLELVAEGDRARLGAGIRDVLTQGAVPSPLDAHAVQPLYAALLAQEAGMGVSVSEEENRVTLKASTRPEALAGVNDPD</sequence>
<organism evidence="2 3">
    <name type="scientific">Faunimonas pinastri</name>
    <dbReference type="NCBI Taxonomy" id="1855383"/>
    <lineage>
        <taxon>Bacteria</taxon>
        <taxon>Pseudomonadati</taxon>
        <taxon>Pseudomonadota</taxon>
        <taxon>Alphaproteobacteria</taxon>
        <taxon>Hyphomicrobiales</taxon>
        <taxon>Afifellaceae</taxon>
        <taxon>Faunimonas</taxon>
    </lineage>
</organism>
<dbReference type="Proteomes" id="UP000199647">
    <property type="component" value="Unassembled WGS sequence"/>
</dbReference>
<dbReference type="EMBL" id="FOFG01000001">
    <property type="protein sequence ID" value="SEP61149.1"/>
    <property type="molecule type" value="Genomic_DNA"/>
</dbReference>
<dbReference type="Gene3D" id="1.10.287.130">
    <property type="match status" value="1"/>
</dbReference>
<protein>
    <submittedName>
        <fullName evidence="2">Histidine phosphotransferase ChpT</fullName>
    </submittedName>
</protein>
<dbReference type="OrthoDB" id="9803702at2"/>
<dbReference type="Gene3D" id="3.30.565.10">
    <property type="entry name" value="Histidine kinase-like ATPase, C-terminal domain"/>
    <property type="match status" value="1"/>
</dbReference>
<accession>A0A1H8Z9J9</accession>
<dbReference type="STRING" id="1855383.SAMN05216548_10185"/>
<proteinExistence type="predicted"/>